<comment type="caution">
    <text evidence="10">The sequence shown here is derived from an EMBL/GenBank/DDBJ whole genome shotgun (WGS) entry which is preliminary data.</text>
</comment>
<evidence type="ECO:0000313" key="11">
    <source>
        <dbReference type="Proteomes" id="UP001497497"/>
    </source>
</evidence>
<comment type="catalytic activity">
    <reaction evidence="7 9">
        <text>O-phospho-L-seryl-[protein] + H2O = L-seryl-[protein] + phosphate</text>
        <dbReference type="Rhea" id="RHEA:20629"/>
        <dbReference type="Rhea" id="RHEA-COMP:9863"/>
        <dbReference type="Rhea" id="RHEA-COMP:11604"/>
        <dbReference type="ChEBI" id="CHEBI:15377"/>
        <dbReference type="ChEBI" id="CHEBI:29999"/>
        <dbReference type="ChEBI" id="CHEBI:43474"/>
        <dbReference type="ChEBI" id="CHEBI:83421"/>
        <dbReference type="EC" id="3.1.3.16"/>
    </reaction>
</comment>
<keyword evidence="6 9" id="KW-0539">Nucleus</keyword>
<evidence type="ECO:0000256" key="3">
    <source>
        <dbReference type="ARBA" id="ARBA00022664"/>
    </source>
</evidence>
<comment type="similarity">
    <text evidence="2 9">Belongs to the SSU72 phosphatase family.</text>
</comment>
<protein>
    <recommendedName>
        <fullName evidence="9">RNA polymerase II subunit A C-terminal domain phosphatase SSU72</fullName>
        <shortName evidence="9">CTD phosphatase SSU72</shortName>
        <ecNumber evidence="9">3.1.3.16</ecNumber>
    </recommendedName>
</protein>
<gene>
    <name evidence="10" type="ORF">GSLYS_00014664001</name>
</gene>
<evidence type="ECO:0000256" key="9">
    <source>
        <dbReference type="RuleBase" id="RU369031"/>
    </source>
</evidence>
<dbReference type="EC" id="3.1.3.16" evidence="9"/>
<dbReference type="EMBL" id="CAXITT010000410">
    <property type="protein sequence ID" value="CAL1541022.1"/>
    <property type="molecule type" value="Genomic_DNA"/>
</dbReference>
<dbReference type="GO" id="GO:0005634">
    <property type="term" value="C:nucleus"/>
    <property type="evidence" value="ECO:0007669"/>
    <property type="project" value="UniProtKB-SubCell"/>
</dbReference>
<dbReference type="InterPro" id="IPR006811">
    <property type="entry name" value="RNA_pol_II_suA"/>
</dbReference>
<proteinExistence type="inferred from homology"/>
<dbReference type="FunFam" id="3.40.50.2300:FF:000066">
    <property type="entry name" value="RNA polymerase II subunit A C-terminal domain phosphatase SSU72"/>
    <property type="match status" value="1"/>
</dbReference>
<dbReference type="GO" id="GO:0008420">
    <property type="term" value="F:RNA polymerase II CTD heptapeptide repeat phosphatase activity"/>
    <property type="evidence" value="ECO:0007669"/>
    <property type="project" value="UniProtKB-ARBA"/>
</dbReference>
<dbReference type="Pfam" id="PF04722">
    <property type="entry name" value="Ssu72"/>
    <property type="match status" value="1"/>
</dbReference>
<reference evidence="10 11" key="1">
    <citation type="submission" date="2024-04" db="EMBL/GenBank/DDBJ databases">
        <authorList>
            <consortium name="Genoscope - CEA"/>
            <person name="William W."/>
        </authorList>
    </citation>
    <scope>NUCLEOTIDE SEQUENCE [LARGE SCALE GENOMIC DNA]</scope>
</reference>
<keyword evidence="5 9" id="KW-0904">Protein phosphatase</keyword>
<evidence type="ECO:0000256" key="5">
    <source>
        <dbReference type="ARBA" id="ARBA00022912"/>
    </source>
</evidence>
<evidence type="ECO:0000256" key="7">
    <source>
        <dbReference type="ARBA" id="ARBA00047761"/>
    </source>
</evidence>
<name>A0AAV2I693_LYMST</name>
<evidence type="ECO:0000256" key="4">
    <source>
        <dbReference type="ARBA" id="ARBA00022801"/>
    </source>
</evidence>
<dbReference type="FunFam" id="3.40.50.2300:FF:000039">
    <property type="entry name" value="RNA polymerase II subunit A C-terminal domain phosphatase"/>
    <property type="match status" value="1"/>
</dbReference>
<comment type="subcellular location">
    <subcellularLocation>
        <location evidence="1 9">Nucleus</location>
    </subcellularLocation>
</comment>
<sequence length="200" mass="23483">MANINTNQNHEMKIAVVCSSNQNRSMEAHSFLSKKGFCVKSFGTGNMVKLPGPAPDKPNIYDFSITYDAMYRDLMEKDTELYTQNGILYMLDRNRRIKPNPERFQLSKERFDLIITCEERVYDQVLEDFENRERNDEQAVHIINIDIQDNHEEATIGAFMICELVTMLYSSEDLDNEIDEILQEFEHKVNRPLLHTVQFY</sequence>
<keyword evidence="4 9" id="KW-0378">Hydrolase</keyword>
<dbReference type="Proteomes" id="UP001497497">
    <property type="component" value="Unassembled WGS sequence"/>
</dbReference>
<evidence type="ECO:0000256" key="8">
    <source>
        <dbReference type="ARBA" id="ARBA00048336"/>
    </source>
</evidence>
<evidence type="ECO:0000256" key="2">
    <source>
        <dbReference type="ARBA" id="ARBA00008978"/>
    </source>
</evidence>
<evidence type="ECO:0000256" key="6">
    <source>
        <dbReference type="ARBA" id="ARBA00023242"/>
    </source>
</evidence>
<dbReference type="AlphaFoldDB" id="A0AAV2I693"/>
<comment type="function">
    <text evidence="9">Protein phosphatase that catalyzes the dephosphorylation of the C-terminal domain of RNA polymerase II. Plays a role in RNA processing and termination.</text>
</comment>
<comment type="catalytic activity">
    <reaction evidence="8 9">
        <text>O-phospho-L-threonyl-[protein] + H2O = L-threonyl-[protein] + phosphate</text>
        <dbReference type="Rhea" id="RHEA:47004"/>
        <dbReference type="Rhea" id="RHEA-COMP:11060"/>
        <dbReference type="Rhea" id="RHEA-COMP:11605"/>
        <dbReference type="ChEBI" id="CHEBI:15377"/>
        <dbReference type="ChEBI" id="CHEBI:30013"/>
        <dbReference type="ChEBI" id="CHEBI:43474"/>
        <dbReference type="ChEBI" id="CHEBI:61977"/>
        <dbReference type="EC" id="3.1.3.16"/>
    </reaction>
</comment>
<dbReference type="Gene3D" id="3.40.50.2300">
    <property type="match status" value="2"/>
</dbReference>
<dbReference type="GO" id="GO:0031124">
    <property type="term" value="P:mRNA 3'-end processing"/>
    <property type="evidence" value="ECO:0007669"/>
    <property type="project" value="UniProtKB-ARBA"/>
</dbReference>
<organism evidence="10 11">
    <name type="scientific">Lymnaea stagnalis</name>
    <name type="common">Great pond snail</name>
    <name type="synonym">Helix stagnalis</name>
    <dbReference type="NCBI Taxonomy" id="6523"/>
    <lineage>
        <taxon>Eukaryota</taxon>
        <taxon>Metazoa</taxon>
        <taxon>Spiralia</taxon>
        <taxon>Lophotrochozoa</taxon>
        <taxon>Mollusca</taxon>
        <taxon>Gastropoda</taxon>
        <taxon>Heterobranchia</taxon>
        <taxon>Euthyneura</taxon>
        <taxon>Panpulmonata</taxon>
        <taxon>Hygrophila</taxon>
        <taxon>Lymnaeoidea</taxon>
        <taxon>Lymnaeidae</taxon>
        <taxon>Lymnaea</taxon>
    </lineage>
</organism>
<accession>A0AAV2I693</accession>
<keyword evidence="3 9" id="KW-0507">mRNA processing</keyword>
<evidence type="ECO:0000313" key="10">
    <source>
        <dbReference type="EMBL" id="CAL1541022.1"/>
    </source>
</evidence>
<evidence type="ECO:0000256" key="1">
    <source>
        <dbReference type="ARBA" id="ARBA00004123"/>
    </source>
</evidence>
<keyword evidence="11" id="KW-1185">Reference proteome</keyword>
<dbReference type="PANTHER" id="PTHR20383">
    <property type="entry name" value="RNA POLYMERASE II SUBUNIT A C-TERMINAL DOMAIN PHOSPHATASE"/>
    <property type="match status" value="1"/>
</dbReference>